<comment type="pathway">
    <text evidence="7">Amino-acid biosynthesis; L-histidine biosynthesis; L-histidine from 5-phospho-alpha-D-ribose 1-diphosphate: step 7/9.</text>
</comment>
<dbReference type="HAMAP" id="MF_01023">
    <property type="entry name" value="HisC_aminotrans_2"/>
    <property type="match status" value="1"/>
</dbReference>
<gene>
    <name evidence="7" type="primary">hisC</name>
    <name evidence="9" type="ORF">SAMN04488025_104159</name>
</gene>
<dbReference type="UniPathway" id="UPA00031">
    <property type="reaction ID" value="UER00012"/>
</dbReference>
<dbReference type="STRING" id="201973.SAMN04488025_104159"/>
<keyword evidence="3 7" id="KW-0032">Aminotransferase</keyword>
<keyword evidence="10" id="KW-1185">Reference proteome</keyword>
<comment type="similarity">
    <text evidence="7">Belongs to the class-II pyridoxal-phosphate-dependent aminotransferase family. Histidinol-phosphate aminotransferase subfamily.</text>
</comment>
<evidence type="ECO:0000313" key="9">
    <source>
        <dbReference type="EMBL" id="SFF75660.1"/>
    </source>
</evidence>
<evidence type="ECO:0000256" key="1">
    <source>
        <dbReference type="ARBA" id="ARBA00001933"/>
    </source>
</evidence>
<dbReference type="PANTHER" id="PTHR43643">
    <property type="entry name" value="HISTIDINOL-PHOSPHATE AMINOTRANSFERASE 2"/>
    <property type="match status" value="1"/>
</dbReference>
<proteinExistence type="inferred from homology"/>
<dbReference type="Proteomes" id="UP000198661">
    <property type="component" value="Unassembled WGS sequence"/>
</dbReference>
<accession>A0A1I2LB00</accession>
<keyword evidence="4 7" id="KW-0808">Transferase</keyword>
<dbReference type="Gene3D" id="3.40.640.10">
    <property type="entry name" value="Type I PLP-dependent aspartate aminotransferase-like (Major domain)"/>
    <property type="match status" value="1"/>
</dbReference>
<dbReference type="GO" id="GO:0000105">
    <property type="term" value="P:L-histidine biosynthetic process"/>
    <property type="evidence" value="ECO:0007669"/>
    <property type="project" value="UniProtKB-UniRule"/>
</dbReference>
<dbReference type="SUPFAM" id="SSF53383">
    <property type="entry name" value="PLP-dependent transferases"/>
    <property type="match status" value="1"/>
</dbReference>
<comment type="cofactor">
    <cofactor evidence="1 7">
        <name>pyridoxal 5'-phosphate</name>
        <dbReference type="ChEBI" id="CHEBI:597326"/>
    </cofactor>
</comment>
<dbReference type="InterPro" id="IPR015422">
    <property type="entry name" value="PyrdxlP-dep_Trfase_small"/>
</dbReference>
<evidence type="ECO:0000313" key="10">
    <source>
        <dbReference type="Proteomes" id="UP000198661"/>
    </source>
</evidence>
<dbReference type="AlphaFoldDB" id="A0A1I2LB00"/>
<dbReference type="InterPro" id="IPR004839">
    <property type="entry name" value="Aminotransferase_I/II_large"/>
</dbReference>
<sequence length="367" mass="41358">MKPKAAIRGLPVYEPGKPLEEVKRELGLDDVIKLASNENPFGCSPKVKERLASEFSSLPLYPEGTAPELRRALSERLKVDPEGIILGNGSDEIIQMVSRAYLETGDEAVMADKTFPRYKTQTLIEGAKPVEVPLREGVHDLSGMLRRVTDRTKILWICNPNNPTGTIVDAPSLTGFLEELPDHVLVVIDEAYAEYVTDPAYPDSVRLLEKHPRLIVLRTFSKIHGLASLRIGYGLAHPDIVRELNRVREPFNVNRLAQRAALAALEDEAFVRTCREQNRRGIEQILRRLEEWNLFYYPPHGNFILLDTGRPADEAFEFLLKRGVIVRSGKALGYPTFIRVTVGTPEQNRRFLDALGEFVAEKEADRP</sequence>
<evidence type="ECO:0000256" key="5">
    <source>
        <dbReference type="ARBA" id="ARBA00022898"/>
    </source>
</evidence>
<dbReference type="Pfam" id="PF00155">
    <property type="entry name" value="Aminotran_1_2"/>
    <property type="match status" value="1"/>
</dbReference>
<dbReference type="InterPro" id="IPR050106">
    <property type="entry name" value="HistidinolP_aminotransfase"/>
</dbReference>
<dbReference type="CDD" id="cd00609">
    <property type="entry name" value="AAT_like"/>
    <property type="match status" value="1"/>
</dbReference>
<evidence type="ECO:0000256" key="6">
    <source>
        <dbReference type="ARBA" id="ARBA00023102"/>
    </source>
</evidence>
<dbReference type="RefSeq" id="WP_092035952.1">
    <property type="nucleotide sequence ID" value="NZ_FOOK01000004.1"/>
</dbReference>
<dbReference type="InterPro" id="IPR005861">
    <property type="entry name" value="HisP_aminotrans"/>
</dbReference>
<evidence type="ECO:0000259" key="8">
    <source>
        <dbReference type="Pfam" id="PF00155"/>
    </source>
</evidence>
<dbReference type="PANTHER" id="PTHR43643:SF3">
    <property type="entry name" value="HISTIDINOL-PHOSPHATE AMINOTRANSFERASE"/>
    <property type="match status" value="1"/>
</dbReference>
<keyword evidence="6 7" id="KW-0368">Histidine biosynthesis</keyword>
<dbReference type="GO" id="GO:0030170">
    <property type="term" value="F:pyridoxal phosphate binding"/>
    <property type="evidence" value="ECO:0007669"/>
    <property type="project" value="InterPro"/>
</dbReference>
<feature type="domain" description="Aminotransferase class I/classII large" evidence="8">
    <location>
        <begin position="30"/>
        <end position="355"/>
    </location>
</feature>
<feature type="modified residue" description="N6-(pyridoxal phosphate)lysine" evidence="7">
    <location>
        <position position="222"/>
    </location>
</feature>
<organism evidence="9 10">
    <name type="scientific">Planifilum fulgidum</name>
    <dbReference type="NCBI Taxonomy" id="201973"/>
    <lineage>
        <taxon>Bacteria</taxon>
        <taxon>Bacillati</taxon>
        <taxon>Bacillota</taxon>
        <taxon>Bacilli</taxon>
        <taxon>Bacillales</taxon>
        <taxon>Thermoactinomycetaceae</taxon>
        <taxon>Planifilum</taxon>
    </lineage>
</organism>
<dbReference type="InterPro" id="IPR015424">
    <property type="entry name" value="PyrdxlP-dep_Trfase"/>
</dbReference>
<dbReference type="GO" id="GO:0004400">
    <property type="term" value="F:histidinol-phosphate transaminase activity"/>
    <property type="evidence" value="ECO:0007669"/>
    <property type="project" value="UniProtKB-UniRule"/>
</dbReference>
<protein>
    <recommendedName>
        <fullName evidence="7">Histidinol-phosphate aminotransferase</fullName>
        <ecNumber evidence="7">2.6.1.9</ecNumber>
    </recommendedName>
    <alternativeName>
        <fullName evidence="7">Imidazole acetol-phosphate transaminase</fullName>
    </alternativeName>
</protein>
<dbReference type="EMBL" id="FOOK01000004">
    <property type="protein sequence ID" value="SFF75660.1"/>
    <property type="molecule type" value="Genomic_DNA"/>
</dbReference>
<evidence type="ECO:0000256" key="2">
    <source>
        <dbReference type="ARBA" id="ARBA00011738"/>
    </source>
</evidence>
<evidence type="ECO:0000256" key="7">
    <source>
        <dbReference type="HAMAP-Rule" id="MF_01023"/>
    </source>
</evidence>
<dbReference type="OrthoDB" id="9813612at2"/>
<evidence type="ECO:0000256" key="3">
    <source>
        <dbReference type="ARBA" id="ARBA00022576"/>
    </source>
</evidence>
<evidence type="ECO:0000256" key="4">
    <source>
        <dbReference type="ARBA" id="ARBA00022679"/>
    </source>
</evidence>
<comment type="subunit">
    <text evidence="2 7">Homodimer.</text>
</comment>
<dbReference type="Gene3D" id="3.90.1150.10">
    <property type="entry name" value="Aspartate Aminotransferase, domain 1"/>
    <property type="match status" value="1"/>
</dbReference>
<dbReference type="InterPro" id="IPR015421">
    <property type="entry name" value="PyrdxlP-dep_Trfase_major"/>
</dbReference>
<keyword evidence="7" id="KW-0028">Amino-acid biosynthesis</keyword>
<comment type="catalytic activity">
    <reaction evidence="7">
        <text>L-histidinol phosphate + 2-oxoglutarate = 3-(imidazol-4-yl)-2-oxopropyl phosphate + L-glutamate</text>
        <dbReference type="Rhea" id="RHEA:23744"/>
        <dbReference type="ChEBI" id="CHEBI:16810"/>
        <dbReference type="ChEBI" id="CHEBI:29985"/>
        <dbReference type="ChEBI" id="CHEBI:57766"/>
        <dbReference type="ChEBI" id="CHEBI:57980"/>
        <dbReference type="EC" id="2.6.1.9"/>
    </reaction>
</comment>
<keyword evidence="5 7" id="KW-0663">Pyridoxal phosphate</keyword>
<reference evidence="9 10" key="1">
    <citation type="submission" date="2016-10" db="EMBL/GenBank/DDBJ databases">
        <authorList>
            <person name="de Groot N.N."/>
        </authorList>
    </citation>
    <scope>NUCLEOTIDE SEQUENCE [LARGE SCALE GENOMIC DNA]</scope>
    <source>
        <strain evidence="9 10">DSM 44945</strain>
    </source>
</reference>
<dbReference type="NCBIfam" id="TIGR01141">
    <property type="entry name" value="hisC"/>
    <property type="match status" value="1"/>
</dbReference>
<dbReference type="EC" id="2.6.1.9" evidence="7"/>
<name>A0A1I2LB00_9BACL</name>